<sequence length="306" mass="33264">MGRLWNEGLAYYGWIFYMSKFYEVLDTFIIIAKGKPSSTLQTYHHAGAMLSMWAGMRYMSAPIWLFVLFNSFIHALMYTYYTATTLSTRVPVLVKRTLTTMQISQFIVGASLAMLNSFIYYYAPVASATTSADPAVAVKSVHAIFGSGSGADSRYAATVADTDESYVLQACIVTSAETFAIWLNVAYLAPLTYLFVSFFIARYVKHGKATNRCSGKDNAVGRLSNVTADVAVAKNAGWAPPVASSSRCKATSAWYARVAATLSVGLPSGARLAAAVNQHTSVLPAYESRSRCVYAAAYENRSSLPS</sequence>
<evidence type="ECO:0000313" key="2">
    <source>
        <dbReference type="Proteomes" id="UP001148737"/>
    </source>
</evidence>
<organism evidence="1 2">
    <name type="scientific">Lecanicillium saksenae</name>
    <dbReference type="NCBI Taxonomy" id="468837"/>
    <lineage>
        <taxon>Eukaryota</taxon>
        <taxon>Fungi</taxon>
        <taxon>Dikarya</taxon>
        <taxon>Ascomycota</taxon>
        <taxon>Pezizomycotina</taxon>
        <taxon>Sordariomycetes</taxon>
        <taxon>Hypocreomycetidae</taxon>
        <taxon>Hypocreales</taxon>
        <taxon>Cordycipitaceae</taxon>
        <taxon>Lecanicillium</taxon>
    </lineage>
</organism>
<gene>
    <name evidence="1" type="ORF">NLG97_g953</name>
</gene>
<comment type="caution">
    <text evidence="1">The sequence shown here is derived from an EMBL/GenBank/DDBJ whole genome shotgun (WGS) entry which is preliminary data.</text>
</comment>
<keyword evidence="2" id="KW-1185">Reference proteome</keyword>
<name>A0ACC1R7S7_9HYPO</name>
<dbReference type="Proteomes" id="UP001148737">
    <property type="component" value="Unassembled WGS sequence"/>
</dbReference>
<proteinExistence type="predicted"/>
<evidence type="ECO:0000313" key="1">
    <source>
        <dbReference type="EMBL" id="KAJ3498664.1"/>
    </source>
</evidence>
<accession>A0ACC1R7S7</accession>
<reference evidence="1" key="1">
    <citation type="submission" date="2022-07" db="EMBL/GenBank/DDBJ databases">
        <title>Genome Sequence of Lecanicillium saksenae.</title>
        <authorList>
            <person name="Buettner E."/>
        </authorList>
    </citation>
    <scope>NUCLEOTIDE SEQUENCE</scope>
    <source>
        <strain evidence="1">VT-O1</strain>
    </source>
</reference>
<protein>
    <submittedName>
        <fullName evidence="1">Uncharacterized protein</fullName>
    </submittedName>
</protein>
<dbReference type="EMBL" id="JANAKD010000040">
    <property type="protein sequence ID" value="KAJ3498664.1"/>
    <property type="molecule type" value="Genomic_DNA"/>
</dbReference>